<gene>
    <name evidence="1" type="ORF">A4H96_01245</name>
</gene>
<organism evidence="1 2">
    <name type="scientific">Acidithiobacillus ferrooxidans</name>
    <name type="common">Thiobacillus ferrooxidans</name>
    <dbReference type="NCBI Taxonomy" id="920"/>
    <lineage>
        <taxon>Bacteria</taxon>
        <taxon>Pseudomonadati</taxon>
        <taxon>Pseudomonadota</taxon>
        <taxon>Acidithiobacillia</taxon>
        <taxon>Acidithiobacillales</taxon>
        <taxon>Acidithiobacillaceae</taxon>
        <taxon>Acidithiobacillus</taxon>
    </lineage>
</organism>
<keyword evidence="2" id="KW-1185">Reference proteome</keyword>
<reference evidence="1 2" key="1">
    <citation type="submission" date="2016-04" db="EMBL/GenBank/DDBJ databases">
        <title>Acidithiobacillus ferrooxidans genome sequencing and assembly.</title>
        <authorList>
            <person name="Zhou Z."/>
        </authorList>
    </citation>
    <scope>NUCLEOTIDE SEQUENCE [LARGE SCALE GENOMIC DNA]</scope>
    <source>
        <strain evidence="1 2">BY0502</strain>
    </source>
</reference>
<comment type="caution">
    <text evidence="1">The sequence shown here is derived from an EMBL/GenBank/DDBJ whole genome shotgun (WGS) entry which is preliminary data.</text>
</comment>
<dbReference type="Proteomes" id="UP000078302">
    <property type="component" value="Unassembled WGS sequence"/>
</dbReference>
<dbReference type="RefSeq" id="WP_064217901.1">
    <property type="nucleotide sequence ID" value="NZ_LVXZ01000013.1"/>
</dbReference>
<sequence length="147" mass="16106">MSTQTVLQTPAPIEGSIRDRTIIPQNHIPIVCAVLLDIHKDHIDSLAIGDELDDIFLWLLSNSEAGASFVNCCKAIGISHDGMDDLREKWCGKYLEKIYGKGKKGRNQIVSIINDHDGDVCKAVLVQILAHSAQGKSQKHDAGQHQA</sequence>
<proteinExistence type="predicted"/>
<name>A0A179BPI0_ACIFR</name>
<evidence type="ECO:0000313" key="2">
    <source>
        <dbReference type="Proteomes" id="UP000078302"/>
    </source>
</evidence>
<protein>
    <submittedName>
        <fullName evidence="1">Uncharacterized protein</fullName>
    </submittedName>
</protein>
<dbReference type="EMBL" id="LVXZ01000013">
    <property type="protein sequence ID" value="OAP93213.1"/>
    <property type="molecule type" value="Genomic_DNA"/>
</dbReference>
<accession>A0A179BPI0</accession>
<dbReference type="AlphaFoldDB" id="A0A179BPI0"/>
<evidence type="ECO:0000313" key="1">
    <source>
        <dbReference type="EMBL" id="OAP93213.1"/>
    </source>
</evidence>